<evidence type="ECO:0000256" key="4">
    <source>
        <dbReference type="ARBA" id="ARBA00023163"/>
    </source>
</evidence>
<evidence type="ECO:0000313" key="7">
    <source>
        <dbReference type="Proteomes" id="UP000622797"/>
    </source>
</evidence>
<dbReference type="CDD" id="cd12148">
    <property type="entry name" value="fungal_TF_MHR"/>
    <property type="match status" value="1"/>
</dbReference>
<evidence type="ECO:0000256" key="5">
    <source>
        <dbReference type="ARBA" id="ARBA00023242"/>
    </source>
</evidence>
<dbReference type="InterPro" id="IPR051711">
    <property type="entry name" value="Stress_Response_Reg"/>
</dbReference>
<evidence type="ECO:0000256" key="1">
    <source>
        <dbReference type="ARBA" id="ARBA00004123"/>
    </source>
</evidence>
<evidence type="ECO:0008006" key="8">
    <source>
        <dbReference type="Google" id="ProtNLM"/>
    </source>
</evidence>
<dbReference type="AlphaFoldDB" id="A0A8H4TVE8"/>
<keyword evidence="3" id="KW-0238">DNA-binding</keyword>
<reference evidence="6" key="2">
    <citation type="submission" date="2020-05" db="EMBL/GenBank/DDBJ databases">
        <authorList>
            <person name="Kim H.-S."/>
            <person name="Proctor R.H."/>
            <person name="Brown D.W."/>
        </authorList>
    </citation>
    <scope>NUCLEOTIDE SEQUENCE</scope>
    <source>
        <strain evidence="6">NRRL 20472</strain>
    </source>
</reference>
<name>A0A8H4TVE8_9HYPO</name>
<dbReference type="Proteomes" id="UP000622797">
    <property type="component" value="Unassembled WGS sequence"/>
</dbReference>
<evidence type="ECO:0000256" key="2">
    <source>
        <dbReference type="ARBA" id="ARBA00023015"/>
    </source>
</evidence>
<sequence>MDNHVSSSFPSPYVFGGRAAAPKCYSRLTFRAGYLGHSSSWSFTQRVLRLTHHKLYHSFFPTEMKHFDNLNHAYELGWDGSRKTVMPDPSILPTLDHAIHLINSVKFHACQTYHILDEESFIRQLYAFYENPPEKVHTMQLFFIHLLVILAFGKAFTERSTRSRRPVGFDLFLNAWMQLPDVMFLFRHPIEAVELLCSVALYQQAINFRVGAHNTDSDMSAPLPEYPDSATKTAAVKIHIKLSQALSQIINGVYTTGPSKHQNFITTSQNVLRDVASVANKLSNQFGVPGHGSRCAISRASANLNLLYHQCIIVAVRPFLFASLERRLDASDASTPTVTASPGPARVMLQSSLYLLETFIPFDMESALSAAMVLSMWSAIGVNANPETTVLIRSVKNILDEMVLRGNLVAQARLVELEQLQQMLSDFGGPTQAMQGIEAHSGIVTSESIDIGLMSPGSSMPESGMAMRTNIPEEENVASIHGLDDLLELPGFDPLVSPQLLAVADLLDTFDAEVWYSFEAPPT</sequence>
<keyword evidence="7" id="KW-1185">Reference proteome</keyword>
<dbReference type="GO" id="GO:0005634">
    <property type="term" value="C:nucleus"/>
    <property type="evidence" value="ECO:0007669"/>
    <property type="project" value="UniProtKB-SubCell"/>
</dbReference>
<dbReference type="PANTHER" id="PTHR47540:SF6">
    <property type="entry name" value="ZN(II)2CYS6 TRANSCRIPTION FACTOR (EUROFUNG)"/>
    <property type="match status" value="1"/>
</dbReference>
<evidence type="ECO:0000256" key="3">
    <source>
        <dbReference type="ARBA" id="ARBA00023125"/>
    </source>
</evidence>
<keyword evidence="4" id="KW-0804">Transcription</keyword>
<dbReference type="EMBL" id="JABEXW010000393">
    <property type="protein sequence ID" value="KAF4964679.1"/>
    <property type="molecule type" value="Genomic_DNA"/>
</dbReference>
<reference evidence="6" key="1">
    <citation type="journal article" date="2020" name="BMC Genomics">
        <title>Correction to: Identification and distribution of gene clusters required for synthesis of sphingolipid metabolism inhibitors in diverse species of the filamentous fungus Fusarium.</title>
        <authorList>
            <person name="Kim H.S."/>
            <person name="Lohmar J.M."/>
            <person name="Busman M."/>
            <person name="Brown D.W."/>
            <person name="Naumann T.A."/>
            <person name="Divon H.H."/>
            <person name="Lysoe E."/>
            <person name="Uhlig S."/>
            <person name="Proctor R.H."/>
        </authorList>
    </citation>
    <scope>NUCLEOTIDE SEQUENCE</scope>
    <source>
        <strain evidence="6">NRRL 20472</strain>
    </source>
</reference>
<evidence type="ECO:0000313" key="6">
    <source>
        <dbReference type="EMBL" id="KAF4964679.1"/>
    </source>
</evidence>
<proteinExistence type="predicted"/>
<dbReference type="GO" id="GO:0043565">
    <property type="term" value="F:sequence-specific DNA binding"/>
    <property type="evidence" value="ECO:0007669"/>
    <property type="project" value="TreeGrafter"/>
</dbReference>
<dbReference type="PANTHER" id="PTHR47540">
    <property type="entry name" value="THIAMINE REPRESSIBLE GENES REGULATORY PROTEIN THI5"/>
    <property type="match status" value="1"/>
</dbReference>
<comment type="subcellular location">
    <subcellularLocation>
        <location evidence="1">Nucleus</location>
    </subcellularLocation>
</comment>
<keyword evidence="2" id="KW-0805">Transcription regulation</keyword>
<accession>A0A8H4TVE8</accession>
<protein>
    <recommendedName>
        <fullName evidence="8">Transcription factor domain-containing protein</fullName>
    </recommendedName>
</protein>
<organism evidence="6 7">
    <name type="scientific">Fusarium sarcochroum</name>
    <dbReference type="NCBI Taxonomy" id="1208366"/>
    <lineage>
        <taxon>Eukaryota</taxon>
        <taxon>Fungi</taxon>
        <taxon>Dikarya</taxon>
        <taxon>Ascomycota</taxon>
        <taxon>Pezizomycotina</taxon>
        <taxon>Sordariomycetes</taxon>
        <taxon>Hypocreomycetidae</taxon>
        <taxon>Hypocreales</taxon>
        <taxon>Nectriaceae</taxon>
        <taxon>Fusarium</taxon>
        <taxon>Fusarium lateritium species complex</taxon>
    </lineage>
</organism>
<gene>
    <name evidence="6" type="ORF">FSARC_7386</name>
</gene>
<dbReference type="GO" id="GO:0045944">
    <property type="term" value="P:positive regulation of transcription by RNA polymerase II"/>
    <property type="evidence" value="ECO:0007669"/>
    <property type="project" value="TreeGrafter"/>
</dbReference>
<keyword evidence="5" id="KW-0539">Nucleus</keyword>
<comment type="caution">
    <text evidence="6">The sequence shown here is derived from an EMBL/GenBank/DDBJ whole genome shotgun (WGS) entry which is preliminary data.</text>
</comment>
<dbReference type="OrthoDB" id="3548654at2759"/>